<name>A0ACC2IM63_9PLEO</name>
<dbReference type="EMBL" id="JAPHNI010000100">
    <property type="protein sequence ID" value="KAJ8116299.1"/>
    <property type="molecule type" value="Genomic_DNA"/>
</dbReference>
<accession>A0ACC2IM63</accession>
<organism evidence="1 2">
    <name type="scientific">Boeremia exigua</name>
    <dbReference type="NCBI Taxonomy" id="749465"/>
    <lineage>
        <taxon>Eukaryota</taxon>
        <taxon>Fungi</taxon>
        <taxon>Dikarya</taxon>
        <taxon>Ascomycota</taxon>
        <taxon>Pezizomycotina</taxon>
        <taxon>Dothideomycetes</taxon>
        <taxon>Pleosporomycetidae</taxon>
        <taxon>Pleosporales</taxon>
        <taxon>Pleosporineae</taxon>
        <taxon>Didymellaceae</taxon>
        <taxon>Boeremia</taxon>
    </lineage>
</organism>
<reference evidence="1" key="1">
    <citation type="submission" date="2022-11" db="EMBL/GenBank/DDBJ databases">
        <title>Genome Sequence of Boeremia exigua.</title>
        <authorList>
            <person name="Buettner E."/>
        </authorList>
    </citation>
    <scope>NUCLEOTIDE SEQUENCE</scope>
    <source>
        <strain evidence="1">CU02</strain>
    </source>
</reference>
<proteinExistence type="predicted"/>
<dbReference type="Proteomes" id="UP001153331">
    <property type="component" value="Unassembled WGS sequence"/>
</dbReference>
<protein>
    <submittedName>
        <fullName evidence="1">Uncharacterized protein</fullName>
    </submittedName>
</protein>
<sequence>MVSNATSASFSLQNTQTLDEARQSAESISDFSWSFWPRCHSNKSSPGLLCTFSDEKFAGGRGIFIVTSPDRAQEILKKTAFTQNAALNQINDQKNPPFVQQEFPGKGRGLIANKTIHRGDQIFAASALLIRNRDVYLLEEKYRLGIVQWGVETLPEKSKTLFWSLLDHFKGDPVDQRISTNAFQVYVNGAMYDAVIPEIAMLNHDCRPNAAYFWDEETLSHYVHATQTIHPGEEITITYIYNEKSRLERMDHLKAIWGFGCSCSTCSAHPFMADRSDERLQQISDLTSKINDWSPQSEATPEMAETLITLYQQERLFASLGVPYKYAAEAYASYGDRHNTIRYAGLSAEYTTLDKGFRDSDAEEMRAMAKNPELSWSWKKRMSPKGVRCTHSH</sequence>
<evidence type="ECO:0000313" key="2">
    <source>
        <dbReference type="Proteomes" id="UP001153331"/>
    </source>
</evidence>
<comment type="caution">
    <text evidence="1">The sequence shown here is derived from an EMBL/GenBank/DDBJ whole genome shotgun (WGS) entry which is preliminary data.</text>
</comment>
<gene>
    <name evidence="1" type="ORF">OPT61_g2248</name>
</gene>
<evidence type="ECO:0000313" key="1">
    <source>
        <dbReference type="EMBL" id="KAJ8116299.1"/>
    </source>
</evidence>
<keyword evidence="2" id="KW-1185">Reference proteome</keyword>